<sequence length="137" mass="15902">MKDFEKLLRDNNLKITKGRLAILELLHQSKIPMNTEEIFAEVDKEELPSFTSLYRILNQLTDVGIIEKNLYQNGLLYYELRDKKHKHYIICEKCGKISAIENCPISDFEKEASIETGYIVVDHVIELKGICPDCQNK</sequence>
<protein>
    <submittedName>
        <fullName evidence="1">Transcriptional repressor</fullName>
    </submittedName>
</protein>
<dbReference type="EMBL" id="JAHLQO010000004">
    <property type="protein sequence ID" value="MBU5669353.1"/>
    <property type="molecule type" value="Genomic_DNA"/>
</dbReference>
<evidence type="ECO:0000313" key="1">
    <source>
        <dbReference type="EMBL" id="MBU5669353.1"/>
    </source>
</evidence>
<reference evidence="1 2" key="1">
    <citation type="submission" date="2021-06" db="EMBL/GenBank/DDBJ databases">
        <authorList>
            <person name="Sun Q."/>
            <person name="Li D."/>
        </authorList>
    </citation>
    <scope>NUCLEOTIDE SEQUENCE [LARGE SCALE GENOMIC DNA]</scope>
    <source>
        <strain evidence="1 2">MSJ-1</strain>
    </source>
</reference>
<dbReference type="CDD" id="cd07153">
    <property type="entry name" value="Fur_like"/>
    <property type="match status" value="1"/>
</dbReference>
<gene>
    <name evidence="1" type="ORF">KQI68_05815</name>
</gene>
<dbReference type="PANTHER" id="PTHR33202">
    <property type="entry name" value="ZINC UPTAKE REGULATION PROTEIN"/>
    <property type="match status" value="1"/>
</dbReference>
<dbReference type="InterPro" id="IPR002481">
    <property type="entry name" value="FUR"/>
</dbReference>
<evidence type="ECO:0000313" key="2">
    <source>
        <dbReference type="Proteomes" id="UP000783742"/>
    </source>
</evidence>
<name>A0ABS6FGP9_9FIRM</name>
<dbReference type="RefSeq" id="WP_216549191.1">
    <property type="nucleotide sequence ID" value="NZ_JAHLQO010000004.1"/>
</dbReference>
<keyword evidence="2" id="KW-1185">Reference proteome</keyword>
<dbReference type="Pfam" id="PF01475">
    <property type="entry name" value="FUR"/>
    <property type="match status" value="1"/>
</dbReference>
<organism evidence="1 2">
    <name type="scientific">Peptoniphilus ovalis</name>
    <dbReference type="NCBI Taxonomy" id="2841503"/>
    <lineage>
        <taxon>Bacteria</taxon>
        <taxon>Bacillati</taxon>
        <taxon>Bacillota</taxon>
        <taxon>Tissierellia</taxon>
        <taxon>Tissierellales</taxon>
        <taxon>Peptoniphilaceae</taxon>
        <taxon>Peptoniphilus</taxon>
    </lineage>
</organism>
<comment type="caution">
    <text evidence="1">The sequence shown here is derived from an EMBL/GenBank/DDBJ whole genome shotgun (WGS) entry which is preliminary data.</text>
</comment>
<dbReference type="PANTHER" id="PTHR33202:SF7">
    <property type="entry name" value="FERRIC UPTAKE REGULATION PROTEIN"/>
    <property type="match status" value="1"/>
</dbReference>
<proteinExistence type="predicted"/>
<dbReference type="Proteomes" id="UP000783742">
    <property type="component" value="Unassembled WGS sequence"/>
</dbReference>
<accession>A0ABS6FGP9</accession>